<evidence type="ECO:0000256" key="4">
    <source>
        <dbReference type="ARBA" id="ARBA00023163"/>
    </source>
</evidence>
<name>A0A212JQV6_9PROT</name>
<dbReference type="Pfam" id="PF03466">
    <property type="entry name" value="LysR_substrate"/>
    <property type="match status" value="1"/>
</dbReference>
<dbReference type="PANTHER" id="PTHR30126:SF77">
    <property type="entry name" value="TRANSCRIPTIONAL REGULATORY PROTEIN"/>
    <property type="match status" value="1"/>
</dbReference>
<sequence length="297" mass="32527">MDFRALETFLWIARLGGFRLAADRLNTTQPSVSARIRGLEDELGVRLFERSARAVALTPKGRDLIPYAERILALKAEMETKIGDPAAIQGTIVLGVVETIVHTWLPQLIERLAQSYPALSLELDIDITVNLLRRLVAREIDIAFLMGPVANPDIENLPLGTYPLVWLASPGLKLPDRVLALDELARIPVITFPRSSRPHMDLETLFREAGLRPRIHNSSSIATIVRMAADGIGVCALPPQVVQRELDAGDLRALRVAADLPPLTFTASFPHASDTALARAVSDLACRTAIEHAPHSD</sequence>
<dbReference type="Pfam" id="PF00126">
    <property type="entry name" value="HTH_1"/>
    <property type="match status" value="1"/>
</dbReference>
<dbReference type="FunFam" id="1.10.10.10:FF:000001">
    <property type="entry name" value="LysR family transcriptional regulator"/>
    <property type="match status" value="1"/>
</dbReference>
<evidence type="ECO:0000256" key="1">
    <source>
        <dbReference type="ARBA" id="ARBA00009437"/>
    </source>
</evidence>
<proteinExistence type="inferred from homology"/>
<dbReference type="InterPro" id="IPR036390">
    <property type="entry name" value="WH_DNA-bd_sf"/>
</dbReference>
<dbReference type="CDD" id="cd05466">
    <property type="entry name" value="PBP2_LTTR_substrate"/>
    <property type="match status" value="1"/>
</dbReference>
<dbReference type="InterPro" id="IPR005119">
    <property type="entry name" value="LysR_subst-bd"/>
</dbReference>
<dbReference type="SUPFAM" id="SSF53850">
    <property type="entry name" value="Periplasmic binding protein-like II"/>
    <property type="match status" value="1"/>
</dbReference>
<evidence type="ECO:0000256" key="3">
    <source>
        <dbReference type="ARBA" id="ARBA00023125"/>
    </source>
</evidence>
<protein>
    <submittedName>
        <fullName evidence="6">LysR family transcriptional regulator</fullName>
    </submittedName>
</protein>
<feature type="domain" description="HTH lysR-type" evidence="5">
    <location>
        <begin position="1"/>
        <end position="58"/>
    </location>
</feature>
<accession>A0A212JQV6</accession>
<evidence type="ECO:0000313" key="6">
    <source>
        <dbReference type="EMBL" id="SBW01802.1"/>
    </source>
</evidence>
<dbReference type="GO" id="GO:0000976">
    <property type="term" value="F:transcription cis-regulatory region binding"/>
    <property type="evidence" value="ECO:0007669"/>
    <property type="project" value="TreeGrafter"/>
</dbReference>
<dbReference type="EMBL" id="FLUO01000001">
    <property type="protein sequence ID" value="SBW01802.1"/>
    <property type="molecule type" value="Genomic_DNA"/>
</dbReference>
<keyword evidence="3" id="KW-0238">DNA-binding</keyword>
<comment type="similarity">
    <text evidence="1">Belongs to the LysR transcriptional regulatory family.</text>
</comment>
<dbReference type="PROSITE" id="PS50931">
    <property type="entry name" value="HTH_LYSR"/>
    <property type="match status" value="1"/>
</dbReference>
<keyword evidence="4" id="KW-0804">Transcription</keyword>
<gene>
    <name evidence="6" type="primary">soxR</name>
    <name evidence="6" type="ORF">KL86APRO_11491</name>
</gene>
<dbReference type="GO" id="GO:0003700">
    <property type="term" value="F:DNA-binding transcription factor activity"/>
    <property type="evidence" value="ECO:0007669"/>
    <property type="project" value="InterPro"/>
</dbReference>
<dbReference type="Gene3D" id="1.10.10.10">
    <property type="entry name" value="Winged helix-like DNA-binding domain superfamily/Winged helix DNA-binding domain"/>
    <property type="match status" value="1"/>
</dbReference>
<keyword evidence="2" id="KW-0805">Transcription regulation</keyword>
<evidence type="ECO:0000256" key="2">
    <source>
        <dbReference type="ARBA" id="ARBA00023015"/>
    </source>
</evidence>
<dbReference type="InterPro" id="IPR000847">
    <property type="entry name" value="LysR_HTH_N"/>
</dbReference>
<dbReference type="AlphaFoldDB" id="A0A212JQV6"/>
<evidence type="ECO:0000259" key="5">
    <source>
        <dbReference type="PROSITE" id="PS50931"/>
    </source>
</evidence>
<dbReference type="Gene3D" id="3.40.190.290">
    <property type="match status" value="1"/>
</dbReference>
<dbReference type="PRINTS" id="PR00039">
    <property type="entry name" value="HTHLYSR"/>
</dbReference>
<organism evidence="6">
    <name type="scientific">uncultured Alphaproteobacteria bacterium</name>
    <dbReference type="NCBI Taxonomy" id="91750"/>
    <lineage>
        <taxon>Bacteria</taxon>
        <taxon>Pseudomonadati</taxon>
        <taxon>Pseudomonadota</taxon>
        <taxon>Alphaproteobacteria</taxon>
        <taxon>environmental samples</taxon>
    </lineage>
</organism>
<dbReference type="InterPro" id="IPR036388">
    <property type="entry name" value="WH-like_DNA-bd_sf"/>
</dbReference>
<reference evidence="6" key="1">
    <citation type="submission" date="2016-04" db="EMBL/GenBank/DDBJ databases">
        <authorList>
            <person name="Evans L.H."/>
            <person name="Alamgir A."/>
            <person name="Owens N."/>
            <person name="Weber N.D."/>
            <person name="Virtaneva K."/>
            <person name="Barbian K."/>
            <person name="Babar A."/>
            <person name="Rosenke K."/>
        </authorList>
    </citation>
    <scope>NUCLEOTIDE SEQUENCE</scope>
    <source>
        <strain evidence="6">86</strain>
    </source>
</reference>
<dbReference type="PANTHER" id="PTHR30126">
    <property type="entry name" value="HTH-TYPE TRANSCRIPTIONAL REGULATOR"/>
    <property type="match status" value="1"/>
</dbReference>
<dbReference type="SUPFAM" id="SSF46785">
    <property type="entry name" value="Winged helix' DNA-binding domain"/>
    <property type="match status" value="1"/>
</dbReference>